<proteinExistence type="predicted"/>
<dbReference type="AlphaFoldDB" id="A0A480HWI1"/>
<reference evidence="2" key="1">
    <citation type="journal article" date="2019" name="PeerJ">
        <title>Genes of the pig, Sus scrofa, reconstructed with EvidentialGene.</title>
        <authorList>
            <person name="Gilbert D.G."/>
        </authorList>
    </citation>
    <scope>NUCLEOTIDE SEQUENCE</scope>
</reference>
<feature type="chain" id="PRO_5036114729" evidence="1">
    <location>
        <begin position="22"/>
        <end position="348"/>
    </location>
</feature>
<name>A0A480HWI1_PIG</name>
<sequence>MLLLGGRGGAALLALAPRALAGLQSLPALLAEGGHQQGLHHLLHLDAHRLPGLALLDGEHGFLHGPDGRLLHGFLLGLGGGSCHHTARLPAPLLGDGLGVGLSFSLPARAFDDHDLGRRGGPTPFSLAPRRGLKRHLDEQLPGTFLQDPFHLHALGRCCLGSRGATPFGASPTSASSWSFSKYAINSTLERKAFPWGLIKYTSYFPAERPDFLCLSFRVQPSGSVGSSYMGPRSRMMERRCLGEAEASGTAGAEPDPSEVSALPASAGSAEWWAGGCRGSCLPSRSSFLSFFTFLNFKGLSFRPWRSCSSDFSSLSPNIPATMESCWSWSTEARCILGSHMSHQSRNW</sequence>
<dbReference type="EMBL" id="DQIR01053178">
    <property type="protein sequence ID" value="HDA08654.1"/>
    <property type="molecule type" value="Transcribed_RNA"/>
</dbReference>
<protein>
    <submittedName>
        <fullName evidence="2">Uncharacterized protein</fullName>
    </submittedName>
</protein>
<organism evidence="2">
    <name type="scientific">Sus scrofa</name>
    <name type="common">Pig</name>
    <dbReference type="NCBI Taxonomy" id="9823"/>
    <lineage>
        <taxon>Eukaryota</taxon>
        <taxon>Metazoa</taxon>
        <taxon>Chordata</taxon>
        <taxon>Craniata</taxon>
        <taxon>Vertebrata</taxon>
        <taxon>Euteleostomi</taxon>
        <taxon>Mammalia</taxon>
        <taxon>Eutheria</taxon>
        <taxon>Laurasiatheria</taxon>
        <taxon>Artiodactyla</taxon>
        <taxon>Suina</taxon>
        <taxon>Suidae</taxon>
        <taxon>Sus</taxon>
    </lineage>
</organism>
<feature type="signal peptide" evidence="1">
    <location>
        <begin position="1"/>
        <end position="21"/>
    </location>
</feature>
<dbReference type="EMBL" id="DQIR01073143">
    <property type="protein sequence ID" value="HDA28619.1"/>
    <property type="molecule type" value="Transcribed_RNA"/>
</dbReference>
<keyword evidence="1" id="KW-0732">Signal</keyword>
<accession>A0A480HWI1</accession>
<evidence type="ECO:0000256" key="1">
    <source>
        <dbReference type="SAM" id="SignalP"/>
    </source>
</evidence>
<evidence type="ECO:0000313" key="2">
    <source>
        <dbReference type="EMBL" id="HDA28619.1"/>
    </source>
</evidence>